<reference evidence="1" key="2">
    <citation type="submission" date="2020-09" db="EMBL/GenBank/DDBJ databases">
        <authorList>
            <person name="Sun Q."/>
            <person name="Zhou Y."/>
        </authorList>
    </citation>
    <scope>NUCLEOTIDE SEQUENCE</scope>
    <source>
        <strain evidence="1">CGMCC 1.15794</strain>
    </source>
</reference>
<name>A0A917MP86_9MICO</name>
<reference evidence="1" key="1">
    <citation type="journal article" date="2014" name="Int. J. Syst. Evol. Microbiol.">
        <title>Complete genome sequence of Corynebacterium casei LMG S-19264T (=DSM 44701T), isolated from a smear-ripened cheese.</title>
        <authorList>
            <consortium name="US DOE Joint Genome Institute (JGI-PGF)"/>
            <person name="Walter F."/>
            <person name="Albersmeier A."/>
            <person name="Kalinowski J."/>
            <person name="Ruckert C."/>
        </authorList>
    </citation>
    <scope>NUCLEOTIDE SEQUENCE</scope>
    <source>
        <strain evidence="1">CGMCC 1.15794</strain>
    </source>
</reference>
<protein>
    <submittedName>
        <fullName evidence="1">Uncharacterized protein</fullName>
    </submittedName>
</protein>
<dbReference type="InterPro" id="IPR011059">
    <property type="entry name" value="Metal-dep_hydrolase_composite"/>
</dbReference>
<dbReference type="Pfam" id="PF11512">
    <property type="entry name" value="Atu4866"/>
    <property type="match status" value="1"/>
</dbReference>
<organism evidence="1 2">
    <name type="scientific">Microbacterium album</name>
    <dbReference type="NCBI Taxonomy" id="2053191"/>
    <lineage>
        <taxon>Bacteria</taxon>
        <taxon>Bacillati</taxon>
        <taxon>Actinomycetota</taxon>
        <taxon>Actinomycetes</taxon>
        <taxon>Micrococcales</taxon>
        <taxon>Microbacteriaceae</taxon>
        <taxon>Microbacterium</taxon>
    </lineage>
</organism>
<dbReference type="EMBL" id="BMJY01000009">
    <property type="protein sequence ID" value="GGH45889.1"/>
    <property type="molecule type" value="Genomic_DNA"/>
</dbReference>
<comment type="caution">
    <text evidence="1">The sequence shown here is derived from an EMBL/GenBank/DDBJ whole genome shotgun (WGS) entry which is preliminary data.</text>
</comment>
<dbReference type="Gene3D" id="2.40.128.290">
    <property type="entry name" value="Uncharacterised protein Atu4866, PF11512"/>
    <property type="match status" value="1"/>
</dbReference>
<dbReference type="AlphaFoldDB" id="A0A917MP86"/>
<gene>
    <name evidence="1" type="ORF">GCM10010921_21580</name>
</gene>
<evidence type="ECO:0000313" key="2">
    <source>
        <dbReference type="Proteomes" id="UP000657592"/>
    </source>
</evidence>
<accession>A0A917MP86</accession>
<dbReference type="InterPro" id="IPR038646">
    <property type="entry name" value="Atu4866-like_sf"/>
</dbReference>
<proteinExistence type="predicted"/>
<dbReference type="InterPro" id="IPR020955">
    <property type="entry name" value="Uncharacterised_Atu4866"/>
</dbReference>
<keyword evidence="2" id="KW-1185">Reference proteome</keyword>
<dbReference type="Proteomes" id="UP000657592">
    <property type="component" value="Unassembled WGS sequence"/>
</dbReference>
<sequence>MTAEHTGPLVFTDATVHLTPTRTVRGDVWTDGRTITHAGPVGPNERPDDARTIHAGGATIVPILVDSALRARPAHERDAYDLAPGNPATFAVTRARVTEPQVRGSLIIRPADLLAIVVDGEILARNGAPTTRAAVSDPDAWIGAWIDRSQAIEQHLLPNGRYTETRSGRVDAWVGAYWTRGDRIAYLDDTGFWAFGVLADDVLHHAGFIMTR</sequence>
<dbReference type="RefSeq" id="WP_188756298.1">
    <property type="nucleotide sequence ID" value="NZ_BMJY01000009.1"/>
</dbReference>
<dbReference type="SUPFAM" id="SSF51338">
    <property type="entry name" value="Composite domain of metallo-dependent hydrolases"/>
    <property type="match status" value="1"/>
</dbReference>
<evidence type="ECO:0000313" key="1">
    <source>
        <dbReference type="EMBL" id="GGH45889.1"/>
    </source>
</evidence>
<dbReference type="GO" id="GO:0016810">
    <property type="term" value="F:hydrolase activity, acting on carbon-nitrogen (but not peptide) bonds"/>
    <property type="evidence" value="ECO:0007669"/>
    <property type="project" value="InterPro"/>
</dbReference>